<comment type="caution">
    <text evidence="1">The sequence shown here is derived from an EMBL/GenBank/DDBJ whole genome shotgun (WGS) entry which is preliminary data.</text>
</comment>
<evidence type="ECO:0000313" key="2">
    <source>
        <dbReference type="Proteomes" id="UP000594638"/>
    </source>
</evidence>
<reference evidence="1 2" key="1">
    <citation type="submission" date="2019-12" db="EMBL/GenBank/DDBJ databases">
        <authorList>
            <person name="Alioto T."/>
            <person name="Alioto T."/>
            <person name="Gomez Garrido J."/>
        </authorList>
    </citation>
    <scope>NUCLEOTIDE SEQUENCE [LARGE SCALE GENOMIC DNA]</scope>
</reference>
<keyword evidence="2" id="KW-1185">Reference proteome</keyword>
<proteinExistence type="predicted"/>
<gene>
    <name evidence="1" type="ORF">OLEA9_A048902</name>
</gene>
<dbReference type="AlphaFoldDB" id="A0A8S0RNG6"/>
<name>A0A8S0RNG6_OLEEU</name>
<protein>
    <submittedName>
        <fullName evidence="1">Uncharacterized protein</fullName>
    </submittedName>
</protein>
<organism evidence="1 2">
    <name type="scientific">Olea europaea subsp. europaea</name>
    <dbReference type="NCBI Taxonomy" id="158383"/>
    <lineage>
        <taxon>Eukaryota</taxon>
        <taxon>Viridiplantae</taxon>
        <taxon>Streptophyta</taxon>
        <taxon>Embryophyta</taxon>
        <taxon>Tracheophyta</taxon>
        <taxon>Spermatophyta</taxon>
        <taxon>Magnoliopsida</taxon>
        <taxon>eudicotyledons</taxon>
        <taxon>Gunneridae</taxon>
        <taxon>Pentapetalae</taxon>
        <taxon>asterids</taxon>
        <taxon>lamiids</taxon>
        <taxon>Lamiales</taxon>
        <taxon>Oleaceae</taxon>
        <taxon>Oleeae</taxon>
        <taxon>Olea</taxon>
    </lineage>
</organism>
<dbReference type="Gramene" id="OE9A048902T1">
    <property type="protein sequence ID" value="OE9A048902C1"/>
    <property type="gene ID" value="OE9A048902"/>
</dbReference>
<accession>A0A8S0RNG6</accession>
<evidence type="ECO:0000313" key="1">
    <source>
        <dbReference type="EMBL" id="CAA2980907.1"/>
    </source>
</evidence>
<sequence>MKSKKRKSVPAIEGTAMLDIEMESDHSADKCSDRIEVGCAPLNIQQPACCQREIDASGIF</sequence>
<dbReference type="EMBL" id="CACTIH010003658">
    <property type="protein sequence ID" value="CAA2980907.1"/>
    <property type="molecule type" value="Genomic_DNA"/>
</dbReference>
<dbReference type="Proteomes" id="UP000594638">
    <property type="component" value="Unassembled WGS sequence"/>
</dbReference>